<dbReference type="UniPathway" id="UPA00958"/>
<keyword evidence="8" id="KW-1003">Cell membrane</keyword>
<accession>A0A858SLZ9</accession>
<dbReference type="Pfam" id="PF04413">
    <property type="entry name" value="Glycos_transf_N"/>
    <property type="match status" value="1"/>
</dbReference>
<sequence length="415" mass="44624">MGRSLGLAAYRALSRRSGSRRFTPAAQRLTDELVWIHAAGGNALLAVHDLASSLCAARDGMQVLITLPDPDTLEQMQGIAPASDNIILDEVPSEYPEAIATFLRHYAPDTGIWVWGGLRPNLITAMQETGAPMVLIDADTGGFDGRRERWLPDLTGSLLADFTAVLARSDAAVKRLVALGVSKRRIRLTPPMQAGGQALPCEDSDLADLSGLLGGRPVWLAVSAQESEVMTILSAHRRALRLSHRLLLILHPAEDVGTDDLTARIANEGLRLRNWSAGEEPDDATQVLLTWDARDLGLFYRVAPVSFMGGSLNAGHPGRNPFEAAALGSAVLYGPNVRKYLPFYTRLATAGAARIVNDADSLGTAVTKLIAPDQAATMAHAGWDVTSQGAALTDEVTELVRKALDDREEQRHARP</sequence>
<comment type="catalytic activity">
    <reaction evidence="7 8">
        <text>lipid IVA (E. coli) + CMP-3-deoxy-beta-D-manno-octulosonate = alpha-Kdo-(2-&gt;6)-lipid IVA (E. coli) + CMP + H(+)</text>
        <dbReference type="Rhea" id="RHEA:28066"/>
        <dbReference type="ChEBI" id="CHEBI:15378"/>
        <dbReference type="ChEBI" id="CHEBI:58603"/>
        <dbReference type="ChEBI" id="CHEBI:60364"/>
        <dbReference type="ChEBI" id="CHEBI:60377"/>
        <dbReference type="ChEBI" id="CHEBI:85987"/>
        <dbReference type="EC" id="2.4.99.12"/>
    </reaction>
</comment>
<organism evidence="10 11">
    <name type="scientific">Roseobacter ponti</name>
    <dbReference type="NCBI Taxonomy" id="1891787"/>
    <lineage>
        <taxon>Bacteria</taxon>
        <taxon>Pseudomonadati</taxon>
        <taxon>Pseudomonadota</taxon>
        <taxon>Alphaproteobacteria</taxon>
        <taxon>Rhodobacterales</taxon>
        <taxon>Roseobacteraceae</taxon>
        <taxon>Roseobacter</taxon>
    </lineage>
</organism>
<dbReference type="Proteomes" id="UP000503308">
    <property type="component" value="Chromosome"/>
</dbReference>
<dbReference type="GO" id="GO:0009245">
    <property type="term" value="P:lipid A biosynthetic process"/>
    <property type="evidence" value="ECO:0007669"/>
    <property type="project" value="TreeGrafter"/>
</dbReference>
<gene>
    <name evidence="10" type="ORF">G3256_01175</name>
</gene>
<evidence type="ECO:0000256" key="5">
    <source>
        <dbReference type="ARBA" id="ARBA00022679"/>
    </source>
</evidence>
<dbReference type="GO" id="GO:0009244">
    <property type="term" value="P:lipopolysaccharide core region biosynthetic process"/>
    <property type="evidence" value="ECO:0007669"/>
    <property type="project" value="UniProtKB-UniRule"/>
</dbReference>
<dbReference type="RefSeq" id="WP_169639100.1">
    <property type="nucleotide sequence ID" value="NZ_CP048788.1"/>
</dbReference>
<reference evidence="10 11" key="1">
    <citation type="submission" date="2020-02" db="EMBL/GenBank/DDBJ databases">
        <title>Genome sequence of Roseobacter ponti.</title>
        <authorList>
            <person name="Hollensteiner J."/>
            <person name="Schneider D."/>
            <person name="Poehlein A."/>
            <person name="Daniel R."/>
        </authorList>
    </citation>
    <scope>NUCLEOTIDE SEQUENCE [LARGE SCALE GENOMIC DNA]</scope>
    <source>
        <strain evidence="10 11">DSM 106830</strain>
    </source>
</reference>
<evidence type="ECO:0000313" key="10">
    <source>
        <dbReference type="EMBL" id="QJF49874.1"/>
    </source>
</evidence>
<proteinExistence type="inferred from homology"/>
<dbReference type="InterPro" id="IPR007507">
    <property type="entry name" value="Glycos_transf_N"/>
</dbReference>
<dbReference type="Gene3D" id="3.40.50.11720">
    <property type="entry name" value="3-Deoxy-D-manno-octulosonic-acid transferase, N-terminal domain"/>
    <property type="match status" value="1"/>
</dbReference>
<keyword evidence="8" id="KW-0472">Membrane</keyword>
<dbReference type="InterPro" id="IPR039901">
    <property type="entry name" value="Kdotransferase"/>
</dbReference>
<dbReference type="InterPro" id="IPR038107">
    <property type="entry name" value="Glycos_transf_N_sf"/>
</dbReference>
<evidence type="ECO:0000256" key="2">
    <source>
        <dbReference type="ARBA" id="ARBA00004713"/>
    </source>
</evidence>
<evidence type="ECO:0000256" key="6">
    <source>
        <dbReference type="ARBA" id="ARBA00031445"/>
    </source>
</evidence>
<dbReference type="PANTHER" id="PTHR42755:SF1">
    <property type="entry name" value="3-DEOXY-D-MANNO-OCTULOSONIC ACID TRANSFERASE, MITOCHONDRIAL-RELATED"/>
    <property type="match status" value="1"/>
</dbReference>
<comment type="function">
    <text evidence="1 8">Involved in lipopolysaccharide (LPS) biosynthesis. Catalyzes the transfer of 3-deoxy-D-manno-octulosonate (Kdo) residue(s) from CMP-Kdo to lipid IV(A), the tetraacyldisaccharide-1,4'-bisphosphate precursor of lipid A.</text>
</comment>
<dbReference type="GO" id="GO:0005886">
    <property type="term" value="C:plasma membrane"/>
    <property type="evidence" value="ECO:0007669"/>
    <property type="project" value="UniProtKB-SubCell"/>
</dbReference>
<evidence type="ECO:0000259" key="9">
    <source>
        <dbReference type="Pfam" id="PF04413"/>
    </source>
</evidence>
<feature type="domain" description="3-deoxy-D-manno-octulosonic-acid transferase N-terminal" evidence="9">
    <location>
        <begin position="21"/>
        <end position="190"/>
    </location>
</feature>
<keyword evidence="8" id="KW-0448">Lipopolysaccharide biosynthesis</keyword>
<protein>
    <recommendedName>
        <fullName evidence="4 8">3-deoxy-D-manno-octulosonic acid transferase</fullName>
        <shortName evidence="8">Kdo transferase</shortName>
        <ecNumber evidence="3 8">2.4.99.12</ecNumber>
    </recommendedName>
    <alternativeName>
        <fullName evidence="6 8">Lipid IV(A) 3-deoxy-D-manno-octulosonic acid transferase</fullName>
    </alternativeName>
</protein>
<evidence type="ECO:0000313" key="11">
    <source>
        <dbReference type="Proteomes" id="UP000503308"/>
    </source>
</evidence>
<keyword evidence="11" id="KW-1185">Reference proteome</keyword>
<dbReference type="PANTHER" id="PTHR42755">
    <property type="entry name" value="3-DEOXY-MANNO-OCTULOSONATE CYTIDYLYLTRANSFERASE"/>
    <property type="match status" value="1"/>
</dbReference>
<keyword evidence="5 8" id="KW-0808">Transferase</keyword>
<dbReference type="SUPFAM" id="SSF53756">
    <property type="entry name" value="UDP-Glycosyltransferase/glycogen phosphorylase"/>
    <property type="match status" value="1"/>
</dbReference>
<dbReference type="Gene3D" id="3.40.50.2000">
    <property type="entry name" value="Glycogen Phosphorylase B"/>
    <property type="match status" value="1"/>
</dbReference>
<evidence type="ECO:0000256" key="4">
    <source>
        <dbReference type="ARBA" id="ARBA00019077"/>
    </source>
</evidence>
<evidence type="ECO:0000256" key="1">
    <source>
        <dbReference type="ARBA" id="ARBA00003394"/>
    </source>
</evidence>
<comment type="similarity">
    <text evidence="8">Belongs to the glycosyltransferase group 1 family.</text>
</comment>
<comment type="pathway">
    <text evidence="2 8">Bacterial outer membrane biogenesis; LPS core biosynthesis.</text>
</comment>
<dbReference type="EMBL" id="CP048788">
    <property type="protein sequence ID" value="QJF49874.1"/>
    <property type="molecule type" value="Genomic_DNA"/>
</dbReference>
<evidence type="ECO:0000256" key="8">
    <source>
        <dbReference type="RuleBase" id="RU365103"/>
    </source>
</evidence>
<dbReference type="GO" id="GO:0043842">
    <property type="term" value="F:Kdo transferase activity"/>
    <property type="evidence" value="ECO:0007669"/>
    <property type="project" value="UniProtKB-EC"/>
</dbReference>
<name>A0A858SLZ9_9RHOB</name>
<comment type="subcellular location">
    <subcellularLocation>
        <location evidence="8">Cell membrane</location>
    </subcellularLocation>
</comment>
<evidence type="ECO:0000256" key="7">
    <source>
        <dbReference type="ARBA" id="ARBA00049183"/>
    </source>
</evidence>
<evidence type="ECO:0000256" key="3">
    <source>
        <dbReference type="ARBA" id="ARBA00012621"/>
    </source>
</evidence>
<dbReference type="EC" id="2.4.99.12" evidence="3 8"/>
<dbReference type="AlphaFoldDB" id="A0A858SLZ9"/>
<dbReference type="KEGG" id="rpon:G3256_01175"/>